<feature type="compositionally biased region" description="Low complexity" evidence="2">
    <location>
        <begin position="74"/>
        <end position="86"/>
    </location>
</feature>
<dbReference type="OrthoDB" id="432685at2759"/>
<feature type="compositionally biased region" description="Polar residues" evidence="2">
    <location>
        <begin position="111"/>
        <end position="123"/>
    </location>
</feature>
<protein>
    <submittedName>
        <fullName evidence="3">Uncharacterized protein</fullName>
    </submittedName>
</protein>
<feature type="compositionally biased region" description="Polar residues" evidence="2">
    <location>
        <begin position="27"/>
        <end position="38"/>
    </location>
</feature>
<feature type="region of interest" description="Disordered" evidence="2">
    <location>
        <begin position="791"/>
        <end position="815"/>
    </location>
</feature>
<dbReference type="KEGG" id="cput:CONPUDRAFT_120295"/>
<feature type="coiled-coil region" evidence="1">
    <location>
        <begin position="457"/>
        <end position="508"/>
    </location>
</feature>
<feature type="region of interest" description="Disordered" evidence="2">
    <location>
        <begin position="27"/>
        <end position="328"/>
    </location>
</feature>
<feature type="compositionally biased region" description="Low complexity" evidence="2">
    <location>
        <begin position="791"/>
        <end position="812"/>
    </location>
</feature>
<feature type="region of interest" description="Disordered" evidence="2">
    <location>
        <begin position="629"/>
        <end position="738"/>
    </location>
</feature>
<dbReference type="Proteomes" id="UP000053558">
    <property type="component" value="Unassembled WGS sequence"/>
</dbReference>
<feature type="compositionally biased region" description="Acidic residues" evidence="2">
    <location>
        <begin position="679"/>
        <end position="697"/>
    </location>
</feature>
<accession>A0A5M3N045</accession>
<evidence type="ECO:0000256" key="2">
    <source>
        <dbReference type="SAM" id="MobiDB-lite"/>
    </source>
</evidence>
<feature type="compositionally biased region" description="Acidic residues" evidence="2">
    <location>
        <begin position="280"/>
        <end position="290"/>
    </location>
</feature>
<name>A0A5M3N045_CONPW</name>
<dbReference type="GeneID" id="19199537"/>
<dbReference type="RefSeq" id="XP_007766128.1">
    <property type="nucleotide sequence ID" value="XM_007767938.1"/>
</dbReference>
<gene>
    <name evidence="3" type="ORF">CONPUDRAFT_120295</name>
</gene>
<comment type="caution">
    <text evidence="3">The sequence shown here is derived from an EMBL/GenBank/DDBJ whole genome shotgun (WGS) entry which is preliminary data.</text>
</comment>
<reference evidence="4" key="1">
    <citation type="journal article" date="2012" name="Science">
        <title>The Paleozoic origin of enzymatic lignin decomposition reconstructed from 31 fungal genomes.</title>
        <authorList>
            <person name="Floudas D."/>
            <person name="Binder M."/>
            <person name="Riley R."/>
            <person name="Barry K."/>
            <person name="Blanchette R.A."/>
            <person name="Henrissat B."/>
            <person name="Martinez A.T."/>
            <person name="Otillar R."/>
            <person name="Spatafora J.W."/>
            <person name="Yadav J.S."/>
            <person name="Aerts A."/>
            <person name="Benoit I."/>
            <person name="Boyd A."/>
            <person name="Carlson A."/>
            <person name="Copeland A."/>
            <person name="Coutinho P.M."/>
            <person name="de Vries R.P."/>
            <person name="Ferreira P."/>
            <person name="Findley K."/>
            <person name="Foster B."/>
            <person name="Gaskell J."/>
            <person name="Glotzer D."/>
            <person name="Gorecki P."/>
            <person name="Heitman J."/>
            <person name="Hesse C."/>
            <person name="Hori C."/>
            <person name="Igarashi K."/>
            <person name="Jurgens J.A."/>
            <person name="Kallen N."/>
            <person name="Kersten P."/>
            <person name="Kohler A."/>
            <person name="Kuees U."/>
            <person name="Kumar T.K.A."/>
            <person name="Kuo A."/>
            <person name="LaButti K."/>
            <person name="Larrondo L.F."/>
            <person name="Lindquist E."/>
            <person name="Ling A."/>
            <person name="Lombard V."/>
            <person name="Lucas S."/>
            <person name="Lundell T."/>
            <person name="Martin R."/>
            <person name="McLaughlin D.J."/>
            <person name="Morgenstern I."/>
            <person name="Morin E."/>
            <person name="Murat C."/>
            <person name="Nagy L.G."/>
            <person name="Nolan M."/>
            <person name="Ohm R.A."/>
            <person name="Patyshakuliyeva A."/>
            <person name="Rokas A."/>
            <person name="Ruiz-Duenas F.J."/>
            <person name="Sabat G."/>
            <person name="Salamov A."/>
            <person name="Samejima M."/>
            <person name="Schmutz J."/>
            <person name="Slot J.C."/>
            <person name="St John F."/>
            <person name="Stenlid J."/>
            <person name="Sun H."/>
            <person name="Sun S."/>
            <person name="Syed K."/>
            <person name="Tsang A."/>
            <person name="Wiebenga A."/>
            <person name="Young D."/>
            <person name="Pisabarro A."/>
            <person name="Eastwood D.C."/>
            <person name="Martin F."/>
            <person name="Cullen D."/>
            <person name="Grigoriev I.V."/>
            <person name="Hibbett D.S."/>
        </authorList>
    </citation>
    <scope>NUCLEOTIDE SEQUENCE [LARGE SCALE GENOMIC DNA]</scope>
    <source>
        <strain evidence="4">RWD-64-598 SS2</strain>
    </source>
</reference>
<feature type="compositionally biased region" description="Basic and acidic residues" evidence="2">
    <location>
        <begin position="224"/>
        <end position="234"/>
    </location>
</feature>
<dbReference type="AlphaFoldDB" id="A0A5M3N045"/>
<organism evidence="3 4">
    <name type="scientific">Coniophora puteana (strain RWD-64-598)</name>
    <name type="common">Brown rot fungus</name>
    <dbReference type="NCBI Taxonomy" id="741705"/>
    <lineage>
        <taxon>Eukaryota</taxon>
        <taxon>Fungi</taxon>
        <taxon>Dikarya</taxon>
        <taxon>Basidiomycota</taxon>
        <taxon>Agaricomycotina</taxon>
        <taxon>Agaricomycetes</taxon>
        <taxon>Agaricomycetidae</taxon>
        <taxon>Boletales</taxon>
        <taxon>Coniophorineae</taxon>
        <taxon>Coniophoraceae</taxon>
        <taxon>Coniophora</taxon>
    </lineage>
</organism>
<dbReference type="EMBL" id="JH711575">
    <property type="protein sequence ID" value="EIW84424.1"/>
    <property type="molecule type" value="Genomic_DNA"/>
</dbReference>
<feature type="compositionally biased region" description="Polar residues" evidence="2">
    <location>
        <begin position="255"/>
        <end position="270"/>
    </location>
</feature>
<feature type="compositionally biased region" description="Low complexity" evidence="2">
    <location>
        <begin position="145"/>
        <end position="196"/>
    </location>
</feature>
<proteinExistence type="predicted"/>
<evidence type="ECO:0000313" key="4">
    <source>
        <dbReference type="Proteomes" id="UP000053558"/>
    </source>
</evidence>
<feature type="compositionally biased region" description="Acidic residues" evidence="2">
    <location>
        <begin position="725"/>
        <end position="734"/>
    </location>
</feature>
<keyword evidence="1" id="KW-0175">Coiled coil</keyword>
<evidence type="ECO:0000313" key="3">
    <source>
        <dbReference type="EMBL" id="EIW84424.1"/>
    </source>
</evidence>
<dbReference type="OMA" id="YYDRTAW"/>
<keyword evidence="4" id="KW-1185">Reference proteome</keyword>
<sequence>MLKQLLDSNPGIQVTPNMLLQFVAARTKQSPTHQNTEFDLSPPHSPRMGDDDHTLPLRGRMPTREDDEEFEPQSRSSSKSSTGTSRAHSRPPSATPQTPTSGNAFDKRQRTTPLTNRPPSSWQRRPAPANRRRSSSAMSDEESSDTSFGQTSTPGSGRKSRRPSGSSSVTASPNSAGTFSPSPSTAATSAGSPSPTWDRKSRSRPHSRTQSYNPFTINVPPSPEHGEHGDHSSSDEPGSPLDQTPDSSFEYPSHASGNSFTRSLAEQVSSLPMPRMSGDSDNDSDEEDEVAAGLVLDRSTASSTVSLEPQERLEALQKANTDMSRKLAEAERTLQKKLLEHELDMEEMQSKLDELKSELTATKREEKELRAKERTNSTQLASLEQEVAKLNKALDNARTAYQSLQKQYQEQCNESERYRNTLRRRDQEIKDMQDAAGLQQIEQQKWLRERDSYDSRIAAMEEDLLMAQQAHAQLDEQKQENLMLKETIDRLRYDMDEMRNNASQAAAAAGAGSLSARNSMSKSLGAELMKMKDWGMPVEEDMMHDVGHEGIEVDVHPEEDDGDDTEGEDVVEHHVITRTKRRIGGRKTETLRVTETKEYTEVAIQHEPSLSTCEIQTDPEPRPVLRTMDVQTDEPPVTPTASMEIQTDEEPITPTASTEIQTEPEYIPPPKVTASIEIQTDEPEPTSEPTTSDDEETLTSSSATALPPTPKQAENDLPPSYNQVEEQETEEEQEQREWRVVSDTLKKFHRGMQIPLDALPQGISEDAVEEWRALKEELGVECAVIDKLVEASPRTGRPRRSSSSASGSAPGRSSRRNRFYNIYNTYVYGASKDASDPSSASNGMGSTLGAAAKQLLVGVGASAFVFLAMSPYLSPNASYANHYAVPGGPTYYDRAAWSGFNSMQPAGEGFGFDGTAALWNIIGRVGVGAARIAGGFPT</sequence>
<evidence type="ECO:0000256" key="1">
    <source>
        <dbReference type="SAM" id="Coils"/>
    </source>
</evidence>